<comment type="similarity">
    <text evidence="2 10">Belongs to the peptidase M14 family.</text>
</comment>
<dbReference type="Proteomes" id="UP001558652">
    <property type="component" value="Unassembled WGS sequence"/>
</dbReference>
<feature type="active site" description="Proton donor/acceptor" evidence="10">
    <location>
        <position position="284"/>
    </location>
</feature>
<organism evidence="12 13">
    <name type="scientific">Ranatra chinensis</name>
    <dbReference type="NCBI Taxonomy" id="642074"/>
    <lineage>
        <taxon>Eukaryota</taxon>
        <taxon>Metazoa</taxon>
        <taxon>Ecdysozoa</taxon>
        <taxon>Arthropoda</taxon>
        <taxon>Hexapoda</taxon>
        <taxon>Insecta</taxon>
        <taxon>Pterygota</taxon>
        <taxon>Neoptera</taxon>
        <taxon>Paraneoptera</taxon>
        <taxon>Hemiptera</taxon>
        <taxon>Heteroptera</taxon>
        <taxon>Panheteroptera</taxon>
        <taxon>Nepomorpha</taxon>
        <taxon>Nepidae</taxon>
        <taxon>Ranatrinae</taxon>
        <taxon>Ranatra</taxon>
    </lineage>
</organism>
<dbReference type="Gene3D" id="3.40.630.10">
    <property type="entry name" value="Zn peptidases"/>
    <property type="match status" value="1"/>
</dbReference>
<sequence>EDFESWGVGSNFSEYYVGKDKILEIKTKLTDKKVPFEIMIDDLQRAIDVENPPLTDEEIDELVGRKGHRLTWQAYHRLDDIHGYLDYLAQTYPNLVTLGNLGSSVEGRPLKYVKISSGESNAKAFWIDGGIHAREWISPSVVSYIASEFVENRDEHLADIKGIDFYILPVMNPDGYEYTHQRDRLWRGYKWGGKGSSKQQCKEIYGGSGPFSEPETASVSRFISSIQNTKYILYPYGYDVNQPAPNEKELQQVGLKAAQAIRATTGADDWAKGAANIQYTYTIELRDRGQYGFILPAQYILPTAKESLAAIKAIASEISSAP</sequence>
<feature type="non-terminal residue" evidence="12">
    <location>
        <position position="1"/>
    </location>
</feature>
<feature type="domain" description="Peptidase M14" evidence="11">
    <location>
        <begin position="74"/>
        <end position="318"/>
    </location>
</feature>
<dbReference type="PROSITE" id="PS00132">
    <property type="entry name" value="CARBOXYPEPT_ZN_1"/>
    <property type="match status" value="1"/>
</dbReference>
<dbReference type="GO" id="GO:0004180">
    <property type="term" value="F:carboxypeptidase activity"/>
    <property type="evidence" value="ECO:0007669"/>
    <property type="project" value="UniProtKB-KW"/>
</dbReference>
<evidence type="ECO:0000259" key="11">
    <source>
        <dbReference type="PROSITE" id="PS52035"/>
    </source>
</evidence>
<dbReference type="PANTHER" id="PTHR11705:SF91">
    <property type="entry name" value="FI01817P-RELATED"/>
    <property type="match status" value="1"/>
</dbReference>
<accession>A0ABD0Y4P7</accession>
<dbReference type="PROSITE" id="PS52035">
    <property type="entry name" value="PEPTIDASE_M14"/>
    <property type="match status" value="1"/>
</dbReference>
<evidence type="ECO:0000256" key="5">
    <source>
        <dbReference type="ARBA" id="ARBA00022723"/>
    </source>
</evidence>
<evidence type="ECO:0000256" key="1">
    <source>
        <dbReference type="ARBA" id="ARBA00001947"/>
    </source>
</evidence>
<keyword evidence="9" id="KW-0482">Metalloprotease</keyword>
<dbReference type="Pfam" id="PF00246">
    <property type="entry name" value="Peptidase_M14"/>
    <property type="match status" value="1"/>
</dbReference>
<dbReference type="SUPFAM" id="SSF53187">
    <property type="entry name" value="Zn-dependent exopeptidases"/>
    <property type="match status" value="1"/>
</dbReference>
<evidence type="ECO:0000256" key="10">
    <source>
        <dbReference type="PROSITE-ProRule" id="PRU01379"/>
    </source>
</evidence>
<dbReference type="EMBL" id="JBFDAA010000014">
    <property type="protein sequence ID" value="KAL1122370.1"/>
    <property type="molecule type" value="Genomic_DNA"/>
</dbReference>
<dbReference type="AlphaFoldDB" id="A0ABD0Y4P7"/>
<evidence type="ECO:0000313" key="13">
    <source>
        <dbReference type="Proteomes" id="UP001558652"/>
    </source>
</evidence>
<keyword evidence="5" id="KW-0479">Metal-binding</keyword>
<dbReference type="InterPro" id="IPR057246">
    <property type="entry name" value="CARBOXYPEPT_ZN_1"/>
</dbReference>
<dbReference type="GO" id="GO:0008237">
    <property type="term" value="F:metallopeptidase activity"/>
    <property type="evidence" value="ECO:0007669"/>
    <property type="project" value="UniProtKB-KW"/>
</dbReference>
<dbReference type="FunFam" id="3.40.630.10:FF:000084">
    <property type="entry name" value="Carboxypeptidase B2"/>
    <property type="match status" value="1"/>
</dbReference>
<dbReference type="InterPro" id="IPR000834">
    <property type="entry name" value="Peptidase_M14"/>
</dbReference>
<evidence type="ECO:0000256" key="6">
    <source>
        <dbReference type="ARBA" id="ARBA00022729"/>
    </source>
</evidence>
<keyword evidence="7" id="KW-0378">Hydrolase</keyword>
<evidence type="ECO:0000256" key="7">
    <source>
        <dbReference type="ARBA" id="ARBA00022801"/>
    </source>
</evidence>
<keyword evidence="6" id="KW-0732">Signal</keyword>
<protein>
    <recommendedName>
        <fullName evidence="11">Peptidase M14 domain-containing protein</fullName>
    </recommendedName>
</protein>
<gene>
    <name evidence="12" type="ORF">AAG570_003775</name>
</gene>
<dbReference type="PRINTS" id="PR00765">
    <property type="entry name" value="CRBOXYPTASEA"/>
</dbReference>
<dbReference type="GO" id="GO:0006508">
    <property type="term" value="P:proteolysis"/>
    <property type="evidence" value="ECO:0007669"/>
    <property type="project" value="UniProtKB-KW"/>
</dbReference>
<evidence type="ECO:0000256" key="9">
    <source>
        <dbReference type="ARBA" id="ARBA00023049"/>
    </source>
</evidence>
<proteinExistence type="inferred from homology"/>
<dbReference type="SMART" id="SM00631">
    <property type="entry name" value="Zn_pept"/>
    <property type="match status" value="1"/>
</dbReference>
<reference evidence="12 13" key="1">
    <citation type="submission" date="2024-07" db="EMBL/GenBank/DDBJ databases">
        <title>Chromosome-level genome assembly of the water stick insect Ranatra chinensis (Heteroptera: Nepidae).</title>
        <authorList>
            <person name="Liu X."/>
        </authorList>
    </citation>
    <scope>NUCLEOTIDE SEQUENCE [LARGE SCALE GENOMIC DNA]</scope>
    <source>
        <strain evidence="12">Cailab_2021Rc</strain>
        <tissue evidence="12">Muscle</tissue>
    </source>
</reference>
<dbReference type="GO" id="GO:0046872">
    <property type="term" value="F:metal ion binding"/>
    <property type="evidence" value="ECO:0007669"/>
    <property type="project" value="UniProtKB-KW"/>
</dbReference>
<name>A0ABD0Y4P7_9HEMI</name>
<evidence type="ECO:0000256" key="3">
    <source>
        <dbReference type="ARBA" id="ARBA00022645"/>
    </source>
</evidence>
<evidence type="ECO:0000256" key="4">
    <source>
        <dbReference type="ARBA" id="ARBA00022670"/>
    </source>
</evidence>
<dbReference type="SUPFAM" id="SSF54897">
    <property type="entry name" value="Protease propeptides/inhibitors"/>
    <property type="match status" value="1"/>
</dbReference>
<dbReference type="PANTHER" id="PTHR11705">
    <property type="entry name" value="PROTEASE FAMILY M14 CARBOXYPEPTIDASE A,B"/>
    <property type="match status" value="1"/>
</dbReference>
<evidence type="ECO:0000313" key="12">
    <source>
        <dbReference type="EMBL" id="KAL1122370.1"/>
    </source>
</evidence>
<keyword evidence="8" id="KW-0862">Zinc</keyword>
<comment type="cofactor">
    <cofactor evidence="1">
        <name>Zn(2+)</name>
        <dbReference type="ChEBI" id="CHEBI:29105"/>
    </cofactor>
</comment>
<evidence type="ECO:0000256" key="2">
    <source>
        <dbReference type="ARBA" id="ARBA00005988"/>
    </source>
</evidence>
<evidence type="ECO:0000256" key="8">
    <source>
        <dbReference type="ARBA" id="ARBA00022833"/>
    </source>
</evidence>
<comment type="caution">
    <text evidence="12">The sequence shown here is derived from an EMBL/GenBank/DDBJ whole genome shotgun (WGS) entry which is preliminary data.</text>
</comment>
<keyword evidence="13" id="KW-1185">Reference proteome</keyword>
<keyword evidence="3" id="KW-0121">Carboxypeptidase</keyword>
<keyword evidence="4" id="KW-0645">Protease</keyword>